<dbReference type="InterPro" id="IPR000223">
    <property type="entry name" value="Pept_S26A_signal_pept_1"/>
</dbReference>
<evidence type="ECO:0000256" key="7">
    <source>
        <dbReference type="ARBA" id="ARBA00038445"/>
    </source>
</evidence>
<comment type="similarity">
    <text evidence="7">Belongs to the peptidase S26 family. IMP1 subfamily.</text>
</comment>
<dbReference type="InterPro" id="IPR036286">
    <property type="entry name" value="LexA/Signal_pep-like_sf"/>
</dbReference>
<feature type="domain" description="Peptidase S26" evidence="11">
    <location>
        <begin position="32"/>
        <end position="202"/>
    </location>
</feature>
<evidence type="ECO:0000256" key="2">
    <source>
        <dbReference type="ARBA" id="ARBA00004401"/>
    </source>
</evidence>
<evidence type="ECO:0000259" key="11">
    <source>
        <dbReference type="Pfam" id="PF10502"/>
    </source>
</evidence>
<dbReference type="Proteomes" id="UP000183015">
    <property type="component" value="Unassembled WGS sequence"/>
</dbReference>
<dbReference type="InterPro" id="IPR006311">
    <property type="entry name" value="TAT_signal"/>
</dbReference>
<feature type="active site" evidence="8">
    <location>
        <position position="58"/>
    </location>
</feature>
<dbReference type="AlphaFoldDB" id="A0A1H7UVE8"/>
<dbReference type="PANTHER" id="PTHR12383">
    <property type="entry name" value="PROTEASE FAMILY S26 MITOCHONDRIAL INNER MEMBRANE PROTEASE-RELATED"/>
    <property type="match status" value="1"/>
</dbReference>
<feature type="active site" evidence="8">
    <location>
        <position position="98"/>
    </location>
</feature>
<evidence type="ECO:0000313" key="12">
    <source>
        <dbReference type="EMBL" id="SEM00911.1"/>
    </source>
</evidence>
<dbReference type="PROSITE" id="PS51318">
    <property type="entry name" value="TAT"/>
    <property type="match status" value="1"/>
</dbReference>
<dbReference type="GO" id="GO:0005886">
    <property type="term" value="C:plasma membrane"/>
    <property type="evidence" value="ECO:0007669"/>
    <property type="project" value="UniProtKB-SubCell"/>
</dbReference>
<protein>
    <recommendedName>
        <fullName evidence="3 9">Signal peptidase I</fullName>
        <ecNumber evidence="3 9">3.4.21.89</ecNumber>
    </recommendedName>
</protein>
<dbReference type="eggNOG" id="COG0681">
    <property type="taxonomic scope" value="Bacteria"/>
</dbReference>
<dbReference type="EMBL" id="FOAZ01000016">
    <property type="protein sequence ID" value="SEM00911.1"/>
    <property type="molecule type" value="Genomic_DNA"/>
</dbReference>
<name>A0A1H7UVE8_STRJI</name>
<evidence type="ECO:0000256" key="3">
    <source>
        <dbReference type="ARBA" id="ARBA00013208"/>
    </source>
</evidence>
<dbReference type="InterPro" id="IPR019533">
    <property type="entry name" value="Peptidase_S26"/>
</dbReference>
<evidence type="ECO:0000256" key="1">
    <source>
        <dbReference type="ARBA" id="ARBA00000677"/>
    </source>
</evidence>
<evidence type="ECO:0000256" key="5">
    <source>
        <dbReference type="ARBA" id="ARBA00022801"/>
    </source>
</evidence>
<sequence>MASSLTPHVTEARRADDPPPKRRWALRIVGALAAALAALLALTVAAAFVLSVRVDGSSMLPTLRTGERLLPQPGSGGSVQRFELVLLQRPGRPETLVKRVIALPGDRVEIVSTPADPYQVLVQPGGSGRWYRVRVDGWVSQAHRSSSCCGPDGTRSDGPRAQTVPPGAFFYLGDDPDGSYDSRAYGWGRTDLVTARVWLRLWPFAGPSVLTGGARLERVQPPAGTSTR</sequence>
<dbReference type="RefSeq" id="WP_236656155.1">
    <property type="nucleotide sequence ID" value="NZ_BBPN01000022.1"/>
</dbReference>
<dbReference type="STRING" id="235985.SAMN05414137_116195"/>
<evidence type="ECO:0000256" key="9">
    <source>
        <dbReference type="RuleBase" id="RU003993"/>
    </source>
</evidence>
<keyword evidence="9" id="KW-0812">Transmembrane</keyword>
<dbReference type="Gene3D" id="2.10.109.10">
    <property type="entry name" value="Umud Fragment, subunit A"/>
    <property type="match status" value="1"/>
</dbReference>
<reference evidence="13" key="1">
    <citation type="submission" date="2016-10" db="EMBL/GenBank/DDBJ databases">
        <authorList>
            <person name="Varghese N."/>
        </authorList>
    </citation>
    <scope>NUCLEOTIDE SEQUENCE [LARGE SCALE GENOMIC DNA]</scope>
    <source>
        <strain evidence="13">DSM 45096 / BCRC 16803 / CGMCC 4.1857 / CIP 109030 / JCM 12277 / KCTC 19219 / NBRC 100920 / 33214</strain>
    </source>
</reference>
<dbReference type="PRINTS" id="PR00727">
    <property type="entry name" value="LEADERPTASE"/>
</dbReference>
<keyword evidence="9" id="KW-1133">Transmembrane helix</keyword>
<keyword evidence="6 9" id="KW-0472">Membrane</keyword>
<evidence type="ECO:0000313" key="13">
    <source>
        <dbReference type="Proteomes" id="UP000183015"/>
    </source>
</evidence>
<accession>A0A1H7UVE8</accession>
<dbReference type="InterPro" id="IPR019756">
    <property type="entry name" value="Pept_S26A_signal_pept_1_Ser-AS"/>
</dbReference>
<dbReference type="GO" id="GO:0004252">
    <property type="term" value="F:serine-type endopeptidase activity"/>
    <property type="evidence" value="ECO:0007669"/>
    <property type="project" value="InterPro"/>
</dbReference>
<keyword evidence="5 9" id="KW-0378">Hydrolase</keyword>
<comment type="subcellular location">
    <subcellularLocation>
        <location evidence="2">Cell membrane</location>
        <topology evidence="2">Single-pass type II membrane protein</topology>
    </subcellularLocation>
    <subcellularLocation>
        <location evidence="10">Membrane</location>
        <topology evidence="10">Single-pass type II membrane protein</topology>
    </subcellularLocation>
</comment>
<organism evidence="12 13">
    <name type="scientific">Streptacidiphilus jiangxiensis</name>
    <dbReference type="NCBI Taxonomy" id="235985"/>
    <lineage>
        <taxon>Bacteria</taxon>
        <taxon>Bacillati</taxon>
        <taxon>Actinomycetota</taxon>
        <taxon>Actinomycetes</taxon>
        <taxon>Kitasatosporales</taxon>
        <taxon>Streptomycetaceae</taxon>
        <taxon>Streptacidiphilus</taxon>
    </lineage>
</organism>
<proteinExistence type="inferred from homology"/>
<dbReference type="InterPro" id="IPR052064">
    <property type="entry name" value="Mito_IMP1_subunit"/>
</dbReference>
<dbReference type="GO" id="GO:0009003">
    <property type="term" value="F:signal peptidase activity"/>
    <property type="evidence" value="ECO:0007669"/>
    <property type="project" value="UniProtKB-EC"/>
</dbReference>
<evidence type="ECO:0000256" key="6">
    <source>
        <dbReference type="ARBA" id="ARBA00023136"/>
    </source>
</evidence>
<dbReference type="CDD" id="cd06462">
    <property type="entry name" value="Peptidase_S24_S26"/>
    <property type="match status" value="1"/>
</dbReference>
<dbReference type="SUPFAM" id="SSF51306">
    <property type="entry name" value="LexA/Signal peptidase"/>
    <property type="match status" value="1"/>
</dbReference>
<evidence type="ECO:0000256" key="8">
    <source>
        <dbReference type="PIRSR" id="PIRSR600223-1"/>
    </source>
</evidence>
<keyword evidence="4 9" id="KW-0645">Protease</keyword>
<evidence type="ECO:0000256" key="4">
    <source>
        <dbReference type="ARBA" id="ARBA00022670"/>
    </source>
</evidence>
<dbReference type="Pfam" id="PF10502">
    <property type="entry name" value="Peptidase_S26"/>
    <property type="match status" value="1"/>
</dbReference>
<dbReference type="PROSITE" id="PS00760">
    <property type="entry name" value="SPASE_I_2"/>
    <property type="match status" value="1"/>
</dbReference>
<dbReference type="PANTHER" id="PTHR12383:SF16">
    <property type="entry name" value="MITOCHONDRIAL INNER MEMBRANE PROTEASE SUBUNIT 1"/>
    <property type="match status" value="1"/>
</dbReference>
<keyword evidence="13" id="KW-1185">Reference proteome</keyword>
<comment type="catalytic activity">
    <reaction evidence="1 9">
        <text>Cleavage of hydrophobic, N-terminal signal or leader sequences from secreted and periplasmic proteins.</text>
        <dbReference type="EC" id="3.4.21.89"/>
    </reaction>
</comment>
<dbReference type="EC" id="3.4.21.89" evidence="3 9"/>
<dbReference type="PROSITE" id="PS00501">
    <property type="entry name" value="SPASE_I_1"/>
    <property type="match status" value="1"/>
</dbReference>
<evidence type="ECO:0000256" key="10">
    <source>
        <dbReference type="RuleBase" id="RU362042"/>
    </source>
</evidence>
<feature type="transmembrane region" description="Helical" evidence="9">
    <location>
        <begin position="24"/>
        <end position="50"/>
    </location>
</feature>
<dbReference type="GO" id="GO:0006465">
    <property type="term" value="P:signal peptide processing"/>
    <property type="evidence" value="ECO:0007669"/>
    <property type="project" value="InterPro"/>
</dbReference>
<dbReference type="InterPro" id="IPR019757">
    <property type="entry name" value="Pept_S26A_signal_pept_1_Lys-AS"/>
</dbReference>
<gene>
    <name evidence="12" type="ORF">SAMN05414137_116195</name>
</gene>
<dbReference type="NCBIfam" id="TIGR02227">
    <property type="entry name" value="sigpep_I_bact"/>
    <property type="match status" value="1"/>
</dbReference>